<keyword evidence="4" id="KW-1185">Reference proteome</keyword>
<feature type="region of interest" description="Disordered" evidence="1">
    <location>
        <begin position="707"/>
        <end position="742"/>
    </location>
</feature>
<dbReference type="EMBL" id="JAUKUA010000001">
    <property type="protein sequence ID" value="KAK0729473.1"/>
    <property type="molecule type" value="Genomic_DNA"/>
</dbReference>
<dbReference type="Proteomes" id="UP001172102">
    <property type="component" value="Unassembled WGS sequence"/>
</dbReference>
<feature type="compositionally biased region" description="Low complexity" evidence="1">
    <location>
        <begin position="712"/>
        <end position="721"/>
    </location>
</feature>
<feature type="region of interest" description="Disordered" evidence="1">
    <location>
        <begin position="32"/>
        <end position="74"/>
    </location>
</feature>
<feature type="region of interest" description="Disordered" evidence="1">
    <location>
        <begin position="199"/>
        <end position="260"/>
    </location>
</feature>
<comment type="caution">
    <text evidence="3">The sequence shown here is derived from an EMBL/GenBank/DDBJ whole genome shotgun (WGS) entry which is preliminary data.</text>
</comment>
<dbReference type="PANTHER" id="PTHR38795:SF1">
    <property type="entry name" value="DUF6604 DOMAIN-CONTAINING PROTEIN"/>
    <property type="match status" value="1"/>
</dbReference>
<gene>
    <name evidence="3" type="ORF">B0H67DRAFT_595911</name>
</gene>
<evidence type="ECO:0000259" key="2">
    <source>
        <dbReference type="Pfam" id="PF20253"/>
    </source>
</evidence>
<evidence type="ECO:0000313" key="4">
    <source>
        <dbReference type="Proteomes" id="UP001172102"/>
    </source>
</evidence>
<feature type="compositionally biased region" description="Basic residues" evidence="1">
    <location>
        <begin position="219"/>
        <end position="238"/>
    </location>
</feature>
<name>A0AA40B8I2_9PEZI</name>
<protein>
    <recommendedName>
        <fullName evidence="2">DUF6604 domain-containing protein</fullName>
    </recommendedName>
</protein>
<evidence type="ECO:0000256" key="1">
    <source>
        <dbReference type="SAM" id="MobiDB-lite"/>
    </source>
</evidence>
<accession>A0AA40B8I2</accession>
<dbReference type="InterPro" id="IPR046539">
    <property type="entry name" value="DUF6604"/>
</dbReference>
<organism evidence="3 4">
    <name type="scientific">Lasiosphaeris hirsuta</name>
    <dbReference type="NCBI Taxonomy" id="260670"/>
    <lineage>
        <taxon>Eukaryota</taxon>
        <taxon>Fungi</taxon>
        <taxon>Dikarya</taxon>
        <taxon>Ascomycota</taxon>
        <taxon>Pezizomycotina</taxon>
        <taxon>Sordariomycetes</taxon>
        <taxon>Sordariomycetidae</taxon>
        <taxon>Sordariales</taxon>
        <taxon>Lasiosphaeriaceae</taxon>
        <taxon>Lasiosphaeris</taxon>
    </lineage>
</organism>
<dbReference type="AlphaFoldDB" id="A0AA40B8I2"/>
<dbReference type="PANTHER" id="PTHR38795">
    <property type="entry name" value="DUF6604 DOMAIN-CONTAINING PROTEIN"/>
    <property type="match status" value="1"/>
</dbReference>
<proteinExistence type="predicted"/>
<dbReference type="Pfam" id="PF20253">
    <property type="entry name" value="DUF6604"/>
    <property type="match status" value="1"/>
</dbReference>
<evidence type="ECO:0000313" key="3">
    <source>
        <dbReference type="EMBL" id="KAK0729473.1"/>
    </source>
</evidence>
<feature type="compositionally biased region" description="Low complexity" evidence="1">
    <location>
        <begin position="245"/>
        <end position="256"/>
    </location>
</feature>
<reference evidence="3" key="1">
    <citation type="submission" date="2023-06" db="EMBL/GenBank/DDBJ databases">
        <title>Genome-scale phylogeny and comparative genomics of the fungal order Sordariales.</title>
        <authorList>
            <consortium name="Lawrence Berkeley National Laboratory"/>
            <person name="Hensen N."/>
            <person name="Bonometti L."/>
            <person name="Westerberg I."/>
            <person name="Brannstrom I.O."/>
            <person name="Guillou S."/>
            <person name="Cros-Aarteil S."/>
            <person name="Calhoun S."/>
            <person name="Haridas S."/>
            <person name="Kuo A."/>
            <person name="Mondo S."/>
            <person name="Pangilinan J."/>
            <person name="Riley R."/>
            <person name="Labutti K."/>
            <person name="Andreopoulos B."/>
            <person name="Lipzen A."/>
            <person name="Chen C."/>
            <person name="Yanf M."/>
            <person name="Daum C."/>
            <person name="Ng V."/>
            <person name="Clum A."/>
            <person name="Steindorff A."/>
            <person name="Ohm R."/>
            <person name="Martin F."/>
            <person name="Silar P."/>
            <person name="Natvig D."/>
            <person name="Lalanne C."/>
            <person name="Gautier V."/>
            <person name="Ament-Velasquez S.L."/>
            <person name="Kruys A."/>
            <person name="Hutchinson M.I."/>
            <person name="Powell A.J."/>
            <person name="Barry K."/>
            <person name="Miller A.N."/>
            <person name="Grigoriev I.V."/>
            <person name="Debuchy R."/>
            <person name="Gladieux P."/>
            <person name="Thoren M.H."/>
            <person name="Johannesson H."/>
        </authorList>
    </citation>
    <scope>NUCLEOTIDE SEQUENCE</scope>
    <source>
        <strain evidence="3">SMH4607-1</strain>
    </source>
</reference>
<feature type="domain" description="DUF6604" evidence="2">
    <location>
        <begin position="14"/>
        <end position="342"/>
    </location>
</feature>
<sequence>MDPGGKLNGLGTWRRYKLGQAQFTSWLKQTAEKVVANNPPEPDAQPNESANSAQQQSRRQKKGKAKTSATALNLDPDNAQSVHWSELEVLAQRVADHANPDEIPDAPLNILRGVVGLRKKSFRFFSNATEGSSNDKLNQSNANHAHIISVLERVLAKLEGLVSAATSRAPKKESKENNTRIDISDLGNMFTYLDVQPAANGADESDQSGEEGGANSASKKARKSGKKKGAKKVHKMAKTQKPQPAQNIAGNGNNAGSSRDDAGSWIDEIDFVEYMGGEEELQNDELDLYMMVYCFFDDFNIIRSYVAERWCDYWYHQSVPLGTLAVITNAAFELLDYLERDLIWELRGTNPELSKYEFMMEMLFINFGLDHVDYDSYEGLSEEEKNERISRDEADWVAFSAYCAIKRTLERIPPFKIPMLPPSDRTPIVYGAHDLDTWRVFESRVTMQLFLETAHLKALKTNGQEEPILPAEPELLLDLEDCLRSYRYSSALVFSLQIWVDIRNIMETEVSRPFEQLQVTAARLKEALETHTCNPKDRDFRQLWNRRIREVSRYMLEDFTFKDKKERFLKMGVSEDPESFFLLQNDPVWSGLLDVRAKLVQSQMGHQFAMSSTVLEAAAYLYSAATVSDPNLPAWDEMRTYMNTYGEGTIAIRKILYDRYAWEVLDSSQMPWYLGEIIKHRLQVDRANLAIGQPYCNCTTCSKEHAAGENCTSNSNTSSTTDTGIAALTKNSPTPTKLDEEKERQLRRKATLSRLSPLEMLQVLDDTITSQLEGLLTFDYFQLFDDSLAFLAALNDAYGAGMQARVGHKVDDKTYPIGQLPVHLAEVLAEADGSPARASLLDVLVRVCGEFATGLGARATSRA</sequence>